<protein>
    <submittedName>
        <fullName evidence="1">Uncharacterized protein</fullName>
    </submittedName>
</protein>
<proteinExistence type="predicted"/>
<gene>
    <name evidence="1" type="ORF">FKW44_012436</name>
</gene>
<dbReference type="EMBL" id="CP045897">
    <property type="protein sequence ID" value="QQP51173.1"/>
    <property type="molecule type" value="Genomic_DNA"/>
</dbReference>
<dbReference type="AlphaFoldDB" id="A0A7T8K9I9"/>
<keyword evidence="2" id="KW-1185">Reference proteome</keyword>
<sequence>LTGRIRPVGLSLPMSGLDEDSLHFTFEPQQIIVFLDVSFTQGLELWLLWLQLNLLPLHRIPVNQDKSPGLTAKVMHRTLCCHEQL</sequence>
<feature type="non-terminal residue" evidence="1">
    <location>
        <position position="1"/>
    </location>
</feature>
<dbReference type="Proteomes" id="UP000595437">
    <property type="component" value="Chromosome 8"/>
</dbReference>
<reference evidence="2" key="1">
    <citation type="submission" date="2021-01" db="EMBL/GenBank/DDBJ databases">
        <title>Caligus Genome Assembly.</title>
        <authorList>
            <person name="Gallardo-Escarate C."/>
        </authorList>
    </citation>
    <scope>NUCLEOTIDE SEQUENCE [LARGE SCALE GENOMIC DNA]</scope>
</reference>
<evidence type="ECO:0000313" key="2">
    <source>
        <dbReference type="Proteomes" id="UP000595437"/>
    </source>
</evidence>
<evidence type="ECO:0000313" key="1">
    <source>
        <dbReference type="EMBL" id="QQP51173.1"/>
    </source>
</evidence>
<accession>A0A7T8K9I9</accession>
<organism evidence="1 2">
    <name type="scientific">Caligus rogercresseyi</name>
    <name type="common">Sea louse</name>
    <dbReference type="NCBI Taxonomy" id="217165"/>
    <lineage>
        <taxon>Eukaryota</taxon>
        <taxon>Metazoa</taxon>
        <taxon>Ecdysozoa</taxon>
        <taxon>Arthropoda</taxon>
        <taxon>Crustacea</taxon>
        <taxon>Multicrustacea</taxon>
        <taxon>Hexanauplia</taxon>
        <taxon>Copepoda</taxon>
        <taxon>Siphonostomatoida</taxon>
        <taxon>Caligidae</taxon>
        <taxon>Caligus</taxon>
    </lineage>
</organism>
<name>A0A7T8K9I9_CALRO</name>